<keyword evidence="6" id="KW-0150">Chloroplast</keyword>
<sequence length="136" mass="15205">MIYMNLEKKKSFGIGRRKQATAQVQLEVGGGTFLVNGRAVDEYFQYNKNYLKQVKLPLVDSDLVTNFNVNVKVKGGGLTGQSSAISLSIARALIDYNSSNRALLKEKGLLTVDSRIKERKKYGLKKARKASQFSKR</sequence>
<dbReference type="InterPro" id="IPR000754">
    <property type="entry name" value="Ribosomal_uS9"/>
</dbReference>
<dbReference type="Pfam" id="PF00380">
    <property type="entry name" value="Ribosomal_S9"/>
    <property type="match status" value="1"/>
</dbReference>
<dbReference type="GO" id="GO:0003723">
    <property type="term" value="F:RNA binding"/>
    <property type="evidence" value="ECO:0007669"/>
    <property type="project" value="TreeGrafter"/>
</dbReference>
<dbReference type="HAMAP" id="MF_00532_B">
    <property type="entry name" value="Ribosomal_uS9_B"/>
    <property type="match status" value="1"/>
</dbReference>
<evidence type="ECO:0000256" key="3">
    <source>
        <dbReference type="ARBA" id="ARBA00023274"/>
    </source>
</evidence>
<keyword evidence="6" id="KW-0934">Plastid</keyword>
<geneLocation type="chloroplast" evidence="6"/>
<dbReference type="GO" id="GO:0003735">
    <property type="term" value="F:structural constituent of ribosome"/>
    <property type="evidence" value="ECO:0007669"/>
    <property type="project" value="InterPro"/>
</dbReference>
<dbReference type="RefSeq" id="YP_009677077.1">
    <property type="nucleotide sequence ID" value="NC_043929.1"/>
</dbReference>
<protein>
    <recommendedName>
        <fullName evidence="4">Small ribosomal subunit protein uS9c</fullName>
    </recommendedName>
</protein>
<dbReference type="GO" id="GO:0006412">
    <property type="term" value="P:translation"/>
    <property type="evidence" value="ECO:0007669"/>
    <property type="project" value="UniProtKB-UniRule"/>
</dbReference>
<gene>
    <name evidence="4 6" type="primary">rps9</name>
</gene>
<evidence type="ECO:0000256" key="2">
    <source>
        <dbReference type="ARBA" id="ARBA00022980"/>
    </source>
</evidence>
<comment type="subcellular location">
    <subcellularLocation>
        <location evidence="4">Plastid</location>
        <location evidence="4">Chloroplast</location>
    </subcellularLocation>
</comment>
<dbReference type="NCBIfam" id="NF001099">
    <property type="entry name" value="PRK00132.1"/>
    <property type="match status" value="1"/>
</dbReference>
<dbReference type="GO" id="GO:0009507">
    <property type="term" value="C:chloroplast"/>
    <property type="evidence" value="ECO:0007669"/>
    <property type="project" value="UniProtKB-SubCell"/>
</dbReference>
<dbReference type="InterPro" id="IPR014721">
    <property type="entry name" value="Ribsml_uS5_D2-typ_fold_subgr"/>
</dbReference>
<dbReference type="InterPro" id="IPR023035">
    <property type="entry name" value="Ribosomal_uS9_bac/plastid"/>
</dbReference>
<dbReference type="GO" id="GO:0015935">
    <property type="term" value="C:small ribosomal subunit"/>
    <property type="evidence" value="ECO:0007669"/>
    <property type="project" value="UniProtKB-ARBA"/>
</dbReference>
<accession>A0A514CPK7</accession>
<dbReference type="PANTHER" id="PTHR21569:SF1">
    <property type="entry name" value="SMALL RIBOSOMAL SUBUNIT PROTEIN US9M"/>
    <property type="match status" value="1"/>
</dbReference>
<dbReference type="FunFam" id="3.30.230.10:FF:000001">
    <property type="entry name" value="30S ribosomal protein S9"/>
    <property type="match status" value="1"/>
</dbReference>
<name>A0A514CPK7_9STRA</name>
<evidence type="ECO:0000256" key="5">
    <source>
        <dbReference type="RuleBase" id="RU003815"/>
    </source>
</evidence>
<dbReference type="Gene3D" id="3.30.230.10">
    <property type="match status" value="1"/>
</dbReference>
<comment type="similarity">
    <text evidence="1 4 5">Belongs to the universal ribosomal protein uS9 family.</text>
</comment>
<evidence type="ECO:0000256" key="1">
    <source>
        <dbReference type="ARBA" id="ARBA00005251"/>
    </source>
</evidence>
<dbReference type="PROSITE" id="PS00360">
    <property type="entry name" value="RIBOSOMAL_S9"/>
    <property type="match status" value="1"/>
</dbReference>
<dbReference type="GeneID" id="40868932"/>
<reference evidence="6" key="1">
    <citation type="submission" date="2019-02" db="EMBL/GenBank/DDBJ databases">
        <title>Dictyochophyceae plastid genomes reveal unusual variability of their organisation.</title>
        <authorList>
            <person name="Han K.Y."/>
            <person name="Maciszewski K."/>
            <person name="Graf L."/>
            <person name="Andersen R.A."/>
            <person name="Karnkowska A."/>
            <person name="Yoon H.S."/>
        </authorList>
    </citation>
    <scope>NUCLEOTIDE SEQUENCE</scope>
</reference>
<proteinExistence type="inferred from homology"/>
<dbReference type="EMBL" id="MK561359">
    <property type="protein sequence ID" value="QDH81738.1"/>
    <property type="molecule type" value="Genomic_DNA"/>
</dbReference>
<keyword evidence="2 4" id="KW-0689">Ribosomal protein</keyword>
<dbReference type="AlphaFoldDB" id="A0A514CPK7"/>
<evidence type="ECO:0000313" key="6">
    <source>
        <dbReference type="EMBL" id="QDH81738.1"/>
    </source>
</evidence>
<dbReference type="InterPro" id="IPR020574">
    <property type="entry name" value="Ribosomal_uS9_CS"/>
</dbReference>
<dbReference type="SUPFAM" id="SSF54211">
    <property type="entry name" value="Ribosomal protein S5 domain 2-like"/>
    <property type="match status" value="1"/>
</dbReference>
<dbReference type="InterPro" id="IPR020568">
    <property type="entry name" value="Ribosomal_Su5_D2-typ_SF"/>
</dbReference>
<dbReference type="PANTHER" id="PTHR21569">
    <property type="entry name" value="RIBOSOMAL PROTEIN S9"/>
    <property type="match status" value="1"/>
</dbReference>
<organism evidence="6">
    <name type="scientific">Octactis speculum</name>
    <dbReference type="NCBI Taxonomy" id="3111310"/>
    <lineage>
        <taxon>Eukaryota</taxon>
        <taxon>Sar</taxon>
        <taxon>Stramenopiles</taxon>
        <taxon>Ochrophyta</taxon>
        <taxon>Dictyochophyceae</taxon>
        <taxon>Dictyochales</taxon>
        <taxon>Dictyochaceae</taxon>
        <taxon>Octactis</taxon>
    </lineage>
</organism>
<keyword evidence="3 4" id="KW-0687">Ribonucleoprotein</keyword>
<evidence type="ECO:0000256" key="4">
    <source>
        <dbReference type="HAMAP-Rule" id="MF_00532"/>
    </source>
</evidence>